<keyword evidence="4 9" id="KW-1133">Transmembrane helix</keyword>
<feature type="transmembrane region" description="Helical" evidence="9">
    <location>
        <begin position="99"/>
        <end position="122"/>
    </location>
</feature>
<dbReference type="Pfam" id="PF03185">
    <property type="entry name" value="CaKB"/>
    <property type="match status" value="1"/>
</dbReference>
<protein>
    <submittedName>
        <fullName evidence="12">Calcium activated potassium channel subunit</fullName>
    </submittedName>
</protein>
<evidence type="ECO:0000256" key="3">
    <source>
        <dbReference type="ARBA" id="ARBA00022692"/>
    </source>
</evidence>
<evidence type="ECO:0000256" key="5">
    <source>
        <dbReference type="ARBA" id="ARBA00023065"/>
    </source>
</evidence>
<keyword evidence="6 9" id="KW-0472">Membrane</keyword>
<evidence type="ECO:0000313" key="12">
    <source>
        <dbReference type="WBParaSite" id="TASK_0000682301-mRNA-1"/>
    </source>
</evidence>
<proteinExistence type="predicted"/>
<evidence type="ECO:0000256" key="2">
    <source>
        <dbReference type="ARBA" id="ARBA00022448"/>
    </source>
</evidence>
<dbReference type="OrthoDB" id="6241708at2759"/>
<evidence type="ECO:0000256" key="8">
    <source>
        <dbReference type="ARBA" id="ARBA00023303"/>
    </source>
</evidence>
<reference evidence="12" key="1">
    <citation type="submission" date="2016-04" db="UniProtKB">
        <authorList>
            <consortium name="WormBaseParasite"/>
        </authorList>
    </citation>
    <scope>IDENTIFICATION</scope>
</reference>
<dbReference type="WBParaSite" id="TASK_0000682301-mRNA-1">
    <property type="protein sequence ID" value="TASK_0000682301-mRNA-1"/>
    <property type="gene ID" value="TASK_0000682301"/>
</dbReference>
<dbReference type="EMBL" id="UYRS01018541">
    <property type="protein sequence ID" value="VDK37388.1"/>
    <property type="molecule type" value="Genomic_DNA"/>
</dbReference>
<evidence type="ECO:0000256" key="4">
    <source>
        <dbReference type="ARBA" id="ARBA00022989"/>
    </source>
</evidence>
<name>A0A158R987_TAEAS</name>
<organism evidence="12">
    <name type="scientific">Taenia asiatica</name>
    <name type="common">Asian tapeworm</name>
    <dbReference type="NCBI Taxonomy" id="60517"/>
    <lineage>
        <taxon>Eukaryota</taxon>
        <taxon>Metazoa</taxon>
        <taxon>Spiralia</taxon>
        <taxon>Lophotrochozoa</taxon>
        <taxon>Platyhelminthes</taxon>
        <taxon>Cestoda</taxon>
        <taxon>Eucestoda</taxon>
        <taxon>Cyclophyllidea</taxon>
        <taxon>Taeniidae</taxon>
        <taxon>Taenia</taxon>
    </lineage>
</organism>
<evidence type="ECO:0000313" key="11">
    <source>
        <dbReference type="Proteomes" id="UP000282613"/>
    </source>
</evidence>
<dbReference type="Proteomes" id="UP000282613">
    <property type="component" value="Unassembled WGS sequence"/>
</dbReference>
<dbReference type="InterPro" id="IPR003930">
    <property type="entry name" value="K_chnl_Ca-activ_BK_bsu"/>
</dbReference>
<keyword evidence="3 9" id="KW-0812">Transmembrane</keyword>
<keyword evidence="5" id="KW-0406">Ion transport</keyword>
<evidence type="ECO:0000256" key="6">
    <source>
        <dbReference type="ARBA" id="ARBA00023136"/>
    </source>
</evidence>
<reference evidence="10 11" key="2">
    <citation type="submission" date="2018-11" db="EMBL/GenBank/DDBJ databases">
        <authorList>
            <consortium name="Pathogen Informatics"/>
        </authorList>
    </citation>
    <scope>NUCLEOTIDE SEQUENCE [LARGE SCALE GENOMIC DNA]</scope>
</reference>
<dbReference type="PANTHER" id="PTHR10258">
    <property type="entry name" value="CALCIUM-ACTIVATED POTASSIUM CHANNEL SUBUNIT BETA"/>
    <property type="match status" value="1"/>
</dbReference>
<dbReference type="GO" id="GO:0008076">
    <property type="term" value="C:voltage-gated potassium channel complex"/>
    <property type="evidence" value="ECO:0007669"/>
    <property type="project" value="TreeGrafter"/>
</dbReference>
<accession>A0A158R987</accession>
<keyword evidence="2" id="KW-0813">Transport</keyword>
<dbReference type="AlphaFoldDB" id="A0A158R987"/>
<evidence type="ECO:0000313" key="10">
    <source>
        <dbReference type="EMBL" id="VDK37388.1"/>
    </source>
</evidence>
<dbReference type="GO" id="GO:0015269">
    <property type="term" value="F:calcium-activated potassium channel activity"/>
    <property type="evidence" value="ECO:0007669"/>
    <property type="project" value="InterPro"/>
</dbReference>
<dbReference type="GO" id="GO:0005513">
    <property type="term" value="P:detection of calcium ion"/>
    <property type="evidence" value="ECO:0007669"/>
    <property type="project" value="TreeGrafter"/>
</dbReference>
<sequence>MENFSQNQTQCYTDRHDFLGTHAHGRLKLAWCLAPNLRRRERDHGIGVPMTMLIPDGPNNLGDRRTYARRDAIASRGAHYSAFDQLVDTVCTGLLIKTVYIVCLTTLTMSLIIECILINLVILPYLHESHFEEATCYLQYIEPNMPMLKCENKCSKDRSQFPCLKVHVLYEWENRNHSAKLFDTIGTHENYKKYGCVTSTCYRRPEDNRYVVDLFRMRLLSRAKFRCFVSSKYRSREALLDKFHRPQTIFHSAFWPSLIFFVSLVLLLMTLFFHRYRSWKHHSVLLE</sequence>
<evidence type="ECO:0000256" key="1">
    <source>
        <dbReference type="ARBA" id="ARBA00004141"/>
    </source>
</evidence>
<keyword evidence="8" id="KW-0407">Ion channel</keyword>
<gene>
    <name evidence="10" type="ORF">TASK_LOCUS6824</name>
</gene>
<keyword evidence="11" id="KW-1185">Reference proteome</keyword>
<feature type="transmembrane region" description="Helical" evidence="9">
    <location>
        <begin position="253"/>
        <end position="273"/>
    </location>
</feature>
<evidence type="ECO:0000256" key="9">
    <source>
        <dbReference type="SAM" id="Phobius"/>
    </source>
</evidence>
<evidence type="ECO:0000256" key="7">
    <source>
        <dbReference type="ARBA" id="ARBA00023180"/>
    </source>
</evidence>
<dbReference type="GO" id="GO:0015459">
    <property type="term" value="F:potassium channel regulator activity"/>
    <property type="evidence" value="ECO:0007669"/>
    <property type="project" value="TreeGrafter"/>
</dbReference>
<keyword evidence="7" id="KW-0325">Glycoprotein</keyword>
<comment type="subcellular location">
    <subcellularLocation>
        <location evidence="1">Membrane</location>
        <topology evidence="1">Multi-pass membrane protein</topology>
    </subcellularLocation>
</comment>
<dbReference type="PANTHER" id="PTHR10258:SF8">
    <property type="entry name" value="CALCIUM-ACTIVATED POTASSIUM CHANNEL BK ALPHA SUBUNIT DOMAIN-CONTAINING PROTEIN"/>
    <property type="match status" value="1"/>
</dbReference>